<gene>
    <name evidence="1" type="ORF">K1T71_001515</name>
</gene>
<accession>A0ACC1DHU4</accession>
<evidence type="ECO:0000313" key="2">
    <source>
        <dbReference type="Proteomes" id="UP000824533"/>
    </source>
</evidence>
<keyword evidence="2" id="KW-1185">Reference proteome</keyword>
<protein>
    <submittedName>
        <fullName evidence="1">Uncharacterized protein</fullName>
    </submittedName>
</protein>
<reference evidence="1 2" key="1">
    <citation type="journal article" date="2021" name="Front. Genet.">
        <title>Chromosome-Level Genome Assembly Reveals Significant Gene Expansion in the Toll and IMD Signaling Pathways of Dendrolimus kikuchii.</title>
        <authorList>
            <person name="Zhou J."/>
            <person name="Wu P."/>
            <person name="Xiong Z."/>
            <person name="Liu N."/>
            <person name="Zhao N."/>
            <person name="Ji M."/>
            <person name="Qiu Y."/>
            <person name="Yang B."/>
        </authorList>
    </citation>
    <scope>NUCLEOTIDE SEQUENCE [LARGE SCALE GENOMIC DNA]</scope>
    <source>
        <strain evidence="1">Ann1</strain>
    </source>
</reference>
<sequence>MNVHFCIFALACFASVKAGKLPSFIKACSASDPNLSQCIERVIEKAGPTFANGIPDLGIAPLDPVQLGNISTHNPALKIDFMDTVVTGLGGLTVNAYKMNLKKGKATFDFTANVTLNANYDMAGQILILPIRGNGQAKIKINHINVVTHYTHRRRSGFYEKLKLSNNVFSQMTQKFTNENWQIIMNEIAPPIIKQIIKSCVDEVQKFFSAVPAEELITL</sequence>
<dbReference type="Proteomes" id="UP000824533">
    <property type="component" value="Linkage Group LG02"/>
</dbReference>
<dbReference type="EMBL" id="CM034388">
    <property type="protein sequence ID" value="KAJ0183539.1"/>
    <property type="molecule type" value="Genomic_DNA"/>
</dbReference>
<organism evidence="1 2">
    <name type="scientific">Dendrolimus kikuchii</name>
    <dbReference type="NCBI Taxonomy" id="765133"/>
    <lineage>
        <taxon>Eukaryota</taxon>
        <taxon>Metazoa</taxon>
        <taxon>Ecdysozoa</taxon>
        <taxon>Arthropoda</taxon>
        <taxon>Hexapoda</taxon>
        <taxon>Insecta</taxon>
        <taxon>Pterygota</taxon>
        <taxon>Neoptera</taxon>
        <taxon>Endopterygota</taxon>
        <taxon>Lepidoptera</taxon>
        <taxon>Glossata</taxon>
        <taxon>Ditrysia</taxon>
        <taxon>Bombycoidea</taxon>
        <taxon>Lasiocampidae</taxon>
        <taxon>Dendrolimus</taxon>
    </lineage>
</organism>
<evidence type="ECO:0000313" key="1">
    <source>
        <dbReference type="EMBL" id="KAJ0183539.1"/>
    </source>
</evidence>
<name>A0ACC1DHU4_9NEOP</name>
<proteinExistence type="predicted"/>
<comment type="caution">
    <text evidence="1">The sequence shown here is derived from an EMBL/GenBank/DDBJ whole genome shotgun (WGS) entry which is preliminary data.</text>
</comment>